<accession>A0ABR8PR32</accession>
<reference evidence="1 2" key="1">
    <citation type="submission" date="2020-08" db="EMBL/GenBank/DDBJ databases">
        <title>A Genomic Blueprint of the Chicken Gut Microbiome.</title>
        <authorList>
            <person name="Gilroy R."/>
            <person name="Ravi A."/>
            <person name="Getino M."/>
            <person name="Pursley I."/>
            <person name="Horton D.L."/>
            <person name="Alikhan N.-F."/>
            <person name="Baker D."/>
            <person name="Gharbi K."/>
            <person name="Hall N."/>
            <person name="Watson M."/>
            <person name="Adriaenssens E.M."/>
            <person name="Foster-Nyarko E."/>
            <person name="Jarju S."/>
            <person name="Secka A."/>
            <person name="Antonio M."/>
            <person name="Oren A."/>
            <person name="Chaudhuri R."/>
            <person name="La Ragione R.M."/>
            <person name="Hildebrand F."/>
            <person name="Pallen M.J."/>
        </authorList>
    </citation>
    <scope>NUCLEOTIDE SEQUENCE [LARGE SCALE GENOMIC DNA]</scope>
    <source>
        <strain evidence="1 2">Sa3CVN1</strain>
    </source>
</reference>
<name>A0ABR8PR32_9CLOT</name>
<keyword evidence="2" id="KW-1185">Reference proteome</keyword>
<gene>
    <name evidence="1" type="ORF">H9661_04585</name>
</gene>
<proteinExistence type="predicted"/>
<dbReference type="EMBL" id="JACSRA010000005">
    <property type="protein sequence ID" value="MBD7910631.1"/>
    <property type="molecule type" value="Genomic_DNA"/>
</dbReference>
<evidence type="ECO:0000313" key="2">
    <source>
        <dbReference type="Proteomes" id="UP000627781"/>
    </source>
</evidence>
<protein>
    <recommendedName>
        <fullName evidence="3">Toxin-antitoxin system HicB family antitoxin</fullName>
    </recommendedName>
</protein>
<comment type="caution">
    <text evidence="1">The sequence shown here is derived from an EMBL/GenBank/DDBJ whole genome shotgun (WGS) entry which is preliminary data.</text>
</comment>
<evidence type="ECO:0008006" key="3">
    <source>
        <dbReference type="Google" id="ProtNLM"/>
    </source>
</evidence>
<sequence>MFKVHKKLISSNVPRTIRFTEELFNELNNVAINEDISFNQLILQCCEYALMEYEKENSDEN</sequence>
<dbReference type="RefSeq" id="WP_143315610.1">
    <property type="nucleotide sequence ID" value="NZ_JACSRA010000005.1"/>
</dbReference>
<organism evidence="1 2">
    <name type="scientific">Clostridium cibarium</name>
    <dbReference type="NCBI Taxonomy" id="2762247"/>
    <lineage>
        <taxon>Bacteria</taxon>
        <taxon>Bacillati</taxon>
        <taxon>Bacillota</taxon>
        <taxon>Clostridia</taxon>
        <taxon>Eubacteriales</taxon>
        <taxon>Clostridiaceae</taxon>
        <taxon>Clostridium</taxon>
    </lineage>
</organism>
<dbReference type="Proteomes" id="UP000627781">
    <property type="component" value="Unassembled WGS sequence"/>
</dbReference>
<evidence type="ECO:0000313" key="1">
    <source>
        <dbReference type="EMBL" id="MBD7910631.1"/>
    </source>
</evidence>